<comment type="caution">
    <text evidence="3">The sequence shown here is derived from an EMBL/GenBank/DDBJ whole genome shotgun (WGS) entry which is preliminary data.</text>
</comment>
<dbReference type="GO" id="GO:0016491">
    <property type="term" value="F:oxidoreductase activity"/>
    <property type="evidence" value="ECO:0007669"/>
    <property type="project" value="InterPro"/>
</dbReference>
<dbReference type="RefSeq" id="WP_131533705.1">
    <property type="nucleotide sequence ID" value="NZ_SJSO01000024.1"/>
</dbReference>
<keyword evidence="4" id="KW-1185">Reference proteome</keyword>
<keyword evidence="1" id="KW-0676">Redox-active center</keyword>
<dbReference type="PROSITE" id="PS51352">
    <property type="entry name" value="THIOREDOXIN_2"/>
    <property type="match status" value="1"/>
</dbReference>
<dbReference type="InterPro" id="IPR050553">
    <property type="entry name" value="Thioredoxin_ResA/DsbE_sf"/>
</dbReference>
<dbReference type="OrthoDB" id="6399635at2"/>
<dbReference type="SUPFAM" id="SSF52833">
    <property type="entry name" value="Thioredoxin-like"/>
    <property type="match status" value="1"/>
</dbReference>
<dbReference type="EMBL" id="SJSO01000024">
    <property type="protein sequence ID" value="TCD18625.1"/>
    <property type="molecule type" value="Genomic_DNA"/>
</dbReference>
<proteinExistence type="predicted"/>
<reference evidence="3 4" key="1">
    <citation type="submission" date="2019-02" db="EMBL/GenBank/DDBJ databases">
        <title>Pedobacter sp. RP-3-21 sp. nov., isolated from Arctic soil.</title>
        <authorList>
            <person name="Dahal R.H."/>
        </authorList>
    </citation>
    <scope>NUCLEOTIDE SEQUENCE [LARGE SCALE GENOMIC DNA]</scope>
    <source>
        <strain evidence="3 4">RP-3-21</strain>
    </source>
</reference>
<protein>
    <submittedName>
        <fullName evidence="3">TlpA family protein disulfide reductase</fullName>
    </submittedName>
</protein>
<gene>
    <name evidence="3" type="ORF">EZ456_21360</name>
</gene>
<dbReference type="Proteomes" id="UP000293925">
    <property type="component" value="Unassembled WGS sequence"/>
</dbReference>
<organism evidence="3 4">
    <name type="scientific">Pedobacter psychrodurus</name>
    <dbReference type="NCBI Taxonomy" id="2530456"/>
    <lineage>
        <taxon>Bacteria</taxon>
        <taxon>Pseudomonadati</taxon>
        <taxon>Bacteroidota</taxon>
        <taxon>Sphingobacteriia</taxon>
        <taxon>Sphingobacteriales</taxon>
        <taxon>Sphingobacteriaceae</taxon>
        <taxon>Pedobacter</taxon>
    </lineage>
</organism>
<dbReference type="InterPro" id="IPR036249">
    <property type="entry name" value="Thioredoxin-like_sf"/>
</dbReference>
<dbReference type="PANTHER" id="PTHR42852:SF13">
    <property type="entry name" value="PROTEIN DIPZ"/>
    <property type="match status" value="1"/>
</dbReference>
<dbReference type="Gene3D" id="3.40.30.10">
    <property type="entry name" value="Glutaredoxin"/>
    <property type="match status" value="1"/>
</dbReference>
<evidence type="ECO:0000256" key="1">
    <source>
        <dbReference type="ARBA" id="ARBA00023284"/>
    </source>
</evidence>
<accession>A0A4R0PK13</accession>
<dbReference type="AlphaFoldDB" id="A0A4R0PK13"/>
<evidence type="ECO:0000259" key="2">
    <source>
        <dbReference type="PROSITE" id="PS51352"/>
    </source>
</evidence>
<evidence type="ECO:0000313" key="4">
    <source>
        <dbReference type="Proteomes" id="UP000293925"/>
    </source>
</evidence>
<evidence type="ECO:0000313" key="3">
    <source>
        <dbReference type="EMBL" id="TCD18625.1"/>
    </source>
</evidence>
<name>A0A4R0PK13_9SPHI</name>
<dbReference type="GO" id="GO:0016209">
    <property type="term" value="F:antioxidant activity"/>
    <property type="evidence" value="ECO:0007669"/>
    <property type="project" value="InterPro"/>
</dbReference>
<dbReference type="CDD" id="cd02966">
    <property type="entry name" value="TlpA_like_family"/>
    <property type="match status" value="1"/>
</dbReference>
<feature type="domain" description="Thioredoxin" evidence="2">
    <location>
        <begin position="613"/>
        <end position="750"/>
    </location>
</feature>
<dbReference type="InterPro" id="IPR000866">
    <property type="entry name" value="AhpC/TSA"/>
</dbReference>
<dbReference type="InterPro" id="IPR013766">
    <property type="entry name" value="Thioredoxin_domain"/>
</dbReference>
<dbReference type="PROSITE" id="PS00194">
    <property type="entry name" value="THIOREDOXIN_1"/>
    <property type="match status" value="1"/>
</dbReference>
<dbReference type="InterPro" id="IPR017937">
    <property type="entry name" value="Thioredoxin_CS"/>
</dbReference>
<sequence length="750" mass="85463">MKFTLSIMLLLTLKVGYAQSLKLKQGQKFSYDATSTVDGPISSYGYESYEYWKTNFEVLSLKNDIYRLKASPEMFLRQDHSLQDSRLPFKEQQKDFMAIANKVLTLSSYELEIDIDGNILQVYGLPKIKQAILAKLNIVPIPMGGQKHSELVDGIFTDEYFKIHTPFFKRIGKFAANDNGLNQSYIIETTTTDSSFADHKKVTDHDIVKYNLVALDGKVNHSSSQLFTEAKEKLGYAKYYLPINKAKRKIQELADLFNSVKGDQTVESRIVKSLDSLDKGFAKDDYDYLGAKLGVLAYTSTGYWELLQKVPYDYLPGSNDIECKMGIDLEKGDLRHVKRAIELSFTKFRGEEFYPLNMENTSSNIHDTFGALIYRIKSKDSLQNALGIIKQIEALQIPIATEMMKGMKTYAKAKLAETQNELTDVANTQFSSLFDKAGRYRIMIYDELVKKQVPDSVKIAYIDYTIDLIRKRIDEINSGVIPNVGSFTLEHFIAPNKIVYKKNLADAYYRKSQLQKNTEIVYLQMAADYLPTQQDLIDNNNGLKQEYKFTAFVPYTDLYLAAGGAASMSIEDKLNKEVDMVILEPERYAPLKASYLKSYPAGDFKTFFSGALKRKLPTVPNFSLKERKGATVTNADQANKFVFVDFWGTWCGSCVSEIGEIEAIHLKNPDPKKLQVSTIACYDKKKNVDDFMTKEKYTYPVLMSDGKVEHDFKVKSYPTKLLFLPNGVYLTIPYLSSYNEILTKYLAWEI</sequence>
<dbReference type="PANTHER" id="PTHR42852">
    <property type="entry name" value="THIOL:DISULFIDE INTERCHANGE PROTEIN DSBE"/>
    <property type="match status" value="1"/>
</dbReference>
<dbReference type="Pfam" id="PF00578">
    <property type="entry name" value="AhpC-TSA"/>
    <property type="match status" value="1"/>
</dbReference>